<gene>
    <name evidence="2" type="ORF">CLV71_1056</name>
</gene>
<organism evidence="2 3">
    <name type="scientific">Actinophytocola oryzae</name>
    <dbReference type="NCBI Taxonomy" id="502181"/>
    <lineage>
        <taxon>Bacteria</taxon>
        <taxon>Bacillati</taxon>
        <taxon>Actinomycetota</taxon>
        <taxon>Actinomycetes</taxon>
        <taxon>Pseudonocardiales</taxon>
        <taxon>Pseudonocardiaceae</taxon>
    </lineage>
</organism>
<dbReference type="InterPro" id="IPR029479">
    <property type="entry name" value="Nitroreductase"/>
</dbReference>
<comment type="caution">
    <text evidence="2">The sequence shown here is derived from an EMBL/GenBank/DDBJ whole genome shotgun (WGS) entry which is preliminary data.</text>
</comment>
<protein>
    <submittedName>
        <fullName evidence="2">Dihydropteridine reductase</fullName>
    </submittedName>
</protein>
<dbReference type="PANTHER" id="PTHR43543:SF1">
    <property type="entry name" value="MALONIC SEMIALDEHYDE REDUCTASE RUTE-RELATED"/>
    <property type="match status" value="1"/>
</dbReference>
<name>A0A4R7VRN3_9PSEU</name>
<proteinExistence type="predicted"/>
<evidence type="ECO:0000313" key="2">
    <source>
        <dbReference type="EMBL" id="TDV51877.1"/>
    </source>
</evidence>
<reference evidence="2 3" key="1">
    <citation type="submission" date="2019-03" db="EMBL/GenBank/DDBJ databases">
        <title>Genomic Encyclopedia of Archaeal and Bacterial Type Strains, Phase II (KMG-II): from individual species to whole genera.</title>
        <authorList>
            <person name="Goeker M."/>
        </authorList>
    </citation>
    <scope>NUCLEOTIDE SEQUENCE [LARGE SCALE GENOMIC DNA]</scope>
    <source>
        <strain evidence="2 3">DSM 45499</strain>
    </source>
</reference>
<dbReference type="AlphaFoldDB" id="A0A4R7VRN3"/>
<dbReference type="Proteomes" id="UP000294927">
    <property type="component" value="Unassembled WGS sequence"/>
</dbReference>
<evidence type="ECO:0000313" key="3">
    <source>
        <dbReference type="Proteomes" id="UP000294927"/>
    </source>
</evidence>
<sequence length="217" mass="24193">MDLNTLAAKGHLARGFDPSRPVADQTVDQILEFLRSTPSSVSVQPWRALVLRTPESRQRLADHLGIDFEGNIRKIRTASHVLIISTLTDLSDETLNLRFAREEADGRFPDAGVNAAWQAMVREFVQERRYDHKDLPHWMEKQTYLAVGMTMMAAAAVGVDAAPLEGFNARTVDTEFGIRGTGYTTTLILALGYRDTSLTVAGAKSRLRRDELFAFVD</sequence>
<dbReference type="RefSeq" id="WP_133903310.1">
    <property type="nucleotide sequence ID" value="NZ_SOCP01000005.1"/>
</dbReference>
<feature type="domain" description="Nitroreductase" evidence="1">
    <location>
        <begin position="14"/>
        <end position="193"/>
    </location>
</feature>
<dbReference type="InterPro" id="IPR000415">
    <property type="entry name" value="Nitroreductase-like"/>
</dbReference>
<dbReference type="Pfam" id="PF00881">
    <property type="entry name" value="Nitroreductase"/>
    <property type="match status" value="1"/>
</dbReference>
<accession>A0A4R7VRN3</accession>
<keyword evidence="3" id="KW-1185">Reference proteome</keyword>
<dbReference type="OrthoDB" id="9784375at2"/>
<dbReference type="EMBL" id="SOCP01000005">
    <property type="protein sequence ID" value="TDV51877.1"/>
    <property type="molecule type" value="Genomic_DNA"/>
</dbReference>
<evidence type="ECO:0000259" key="1">
    <source>
        <dbReference type="Pfam" id="PF00881"/>
    </source>
</evidence>
<dbReference type="InterPro" id="IPR050461">
    <property type="entry name" value="Nitroreductase_HadB/RutE"/>
</dbReference>
<dbReference type="SUPFAM" id="SSF55469">
    <property type="entry name" value="FMN-dependent nitroreductase-like"/>
    <property type="match status" value="1"/>
</dbReference>
<dbReference type="Gene3D" id="3.40.109.10">
    <property type="entry name" value="NADH Oxidase"/>
    <property type="match status" value="1"/>
</dbReference>
<dbReference type="PANTHER" id="PTHR43543">
    <property type="entry name" value="MALONIC SEMIALDEHYDE REDUCTASE RUTE-RELATED"/>
    <property type="match status" value="1"/>
</dbReference>
<dbReference type="GO" id="GO:0016491">
    <property type="term" value="F:oxidoreductase activity"/>
    <property type="evidence" value="ECO:0007669"/>
    <property type="project" value="InterPro"/>
</dbReference>